<evidence type="ECO:0000313" key="2">
    <source>
        <dbReference type="EMBL" id="UGS37456.1"/>
    </source>
</evidence>
<accession>A0A9E7C1J5</accession>
<dbReference type="AlphaFoldDB" id="A0A9E7C1J5"/>
<proteinExistence type="predicted"/>
<feature type="signal peptide" evidence="1">
    <location>
        <begin position="1"/>
        <end position="27"/>
    </location>
</feature>
<protein>
    <submittedName>
        <fullName evidence="2">Uncharacterized protein</fullName>
    </submittedName>
</protein>
<dbReference type="Proteomes" id="UP001162834">
    <property type="component" value="Chromosome"/>
</dbReference>
<reference evidence="2" key="1">
    <citation type="journal article" date="2022" name="Int. J. Syst. Evol. Microbiol.">
        <title>Pseudomonas aegrilactucae sp. nov. and Pseudomonas morbosilactucae sp. nov., pathogens causing bacterial rot of lettuce in Japan.</title>
        <authorList>
            <person name="Sawada H."/>
            <person name="Fujikawa T."/>
            <person name="Satou M."/>
        </authorList>
    </citation>
    <scope>NUCLEOTIDE SEQUENCE</scope>
    <source>
        <strain evidence="2">0166_1</strain>
    </source>
</reference>
<dbReference type="RefSeq" id="WP_259311511.1">
    <property type="nucleotide sequence ID" value="NZ_CP087164.1"/>
</dbReference>
<dbReference type="KEGG" id="sbae:DSM104329_03872"/>
<feature type="chain" id="PRO_5038541525" evidence="1">
    <location>
        <begin position="28"/>
        <end position="159"/>
    </location>
</feature>
<dbReference type="EMBL" id="CP087164">
    <property type="protein sequence ID" value="UGS37456.1"/>
    <property type="molecule type" value="Genomic_DNA"/>
</dbReference>
<evidence type="ECO:0000256" key="1">
    <source>
        <dbReference type="SAM" id="SignalP"/>
    </source>
</evidence>
<gene>
    <name evidence="2" type="ORF">DSM104329_03872</name>
</gene>
<organism evidence="2 3">
    <name type="scientific">Capillimicrobium parvum</name>
    <dbReference type="NCBI Taxonomy" id="2884022"/>
    <lineage>
        <taxon>Bacteria</taxon>
        <taxon>Bacillati</taxon>
        <taxon>Actinomycetota</taxon>
        <taxon>Thermoleophilia</taxon>
        <taxon>Solirubrobacterales</taxon>
        <taxon>Capillimicrobiaceae</taxon>
        <taxon>Capillimicrobium</taxon>
    </lineage>
</organism>
<dbReference type="PROSITE" id="PS51257">
    <property type="entry name" value="PROKAR_LIPOPROTEIN"/>
    <property type="match status" value="1"/>
</dbReference>
<name>A0A9E7C1J5_9ACTN</name>
<sequence length="159" mass="16597">MLRGRRTVGTLAALLACGLAGPAGALAAPTVPPGFLGVVADRAATDGTVPVGRQMLRMHGDGAEAVGLTLSWAGAQPFRTMGEVPHRDRVHFSEMGPAAVPTDFRSLDRLVLAAARARLQVHPVVITAPHWAGDSPRGPPLAGRRCKPTLCAAGRRRHP</sequence>
<evidence type="ECO:0000313" key="3">
    <source>
        <dbReference type="Proteomes" id="UP001162834"/>
    </source>
</evidence>
<keyword evidence="3" id="KW-1185">Reference proteome</keyword>
<keyword evidence="1" id="KW-0732">Signal</keyword>